<keyword evidence="2" id="KW-1185">Reference proteome</keyword>
<dbReference type="HOGENOM" id="CLU_844715_0_0_1"/>
<dbReference type="Proteomes" id="UP000016924">
    <property type="component" value="Unassembled WGS sequence"/>
</dbReference>
<dbReference type="AlphaFoldDB" id="R7Z678"/>
<protein>
    <submittedName>
        <fullName evidence="1">Uncharacterized protein</fullName>
    </submittedName>
</protein>
<dbReference type="GeneID" id="19906012"/>
<accession>R7Z678</accession>
<reference evidence="2" key="1">
    <citation type="submission" date="2012-06" db="EMBL/GenBank/DDBJ databases">
        <title>The genome sequence of Coniosporium apollinis CBS 100218.</title>
        <authorList>
            <consortium name="The Broad Institute Genome Sequencing Platform"/>
            <person name="Cuomo C."/>
            <person name="Gorbushina A."/>
            <person name="Noack S."/>
            <person name="Walker B."/>
            <person name="Young S.K."/>
            <person name="Zeng Q."/>
            <person name="Gargeya S."/>
            <person name="Fitzgerald M."/>
            <person name="Haas B."/>
            <person name="Abouelleil A."/>
            <person name="Alvarado L."/>
            <person name="Arachchi H.M."/>
            <person name="Berlin A.M."/>
            <person name="Chapman S.B."/>
            <person name="Goldberg J."/>
            <person name="Griggs A."/>
            <person name="Gujja S."/>
            <person name="Hansen M."/>
            <person name="Howarth C."/>
            <person name="Imamovic A."/>
            <person name="Larimer J."/>
            <person name="McCowan C."/>
            <person name="Montmayeur A."/>
            <person name="Murphy C."/>
            <person name="Neiman D."/>
            <person name="Pearson M."/>
            <person name="Priest M."/>
            <person name="Roberts A."/>
            <person name="Saif S."/>
            <person name="Shea T."/>
            <person name="Sisk P."/>
            <person name="Sykes S."/>
            <person name="Wortman J."/>
            <person name="Nusbaum C."/>
            <person name="Birren B."/>
        </authorList>
    </citation>
    <scope>NUCLEOTIDE SEQUENCE [LARGE SCALE GENOMIC DNA]</scope>
    <source>
        <strain evidence="2">CBS 100218</strain>
    </source>
</reference>
<organism evidence="1 2">
    <name type="scientific">Coniosporium apollinis (strain CBS 100218)</name>
    <name type="common">Rock-inhabiting black yeast</name>
    <dbReference type="NCBI Taxonomy" id="1168221"/>
    <lineage>
        <taxon>Eukaryota</taxon>
        <taxon>Fungi</taxon>
        <taxon>Dikarya</taxon>
        <taxon>Ascomycota</taxon>
        <taxon>Pezizomycotina</taxon>
        <taxon>Dothideomycetes</taxon>
        <taxon>Dothideomycetes incertae sedis</taxon>
        <taxon>Coniosporium</taxon>
    </lineage>
</organism>
<dbReference type="EMBL" id="JH767614">
    <property type="protein sequence ID" value="EON69441.1"/>
    <property type="molecule type" value="Genomic_DNA"/>
</dbReference>
<name>R7Z678_CONA1</name>
<sequence length="329" mass="35470">MPQLFTSLCITDPNIPGDPIKFHSAAFRLGPRGLKVGACMFLNLPFGEGQGVGVDVVMGGDGRLRCVLEIAMRCVSVGGKRRGRESERGEMLLASQVDVTEAVWGLVERWVDEGAEDEGRHFEAGESEGSMGGGERLSWCTLPTSFGISGAELKAVATDFTWLDLSDAEIEAAAASPIADVCFSPTELTHNFVGGDPPAIPDTAAFTKSTDVASDELAFLRLCHEIQSDHQDFLVFAPSSSSSSSEFNTPVLSGYVIRYVSPSLSSSHTDLRANFGRTAPEELGELADRLESGVEVGTGVRWGVEGQEKWSKWVRVGDGRSEWWICFLV</sequence>
<evidence type="ECO:0000313" key="1">
    <source>
        <dbReference type="EMBL" id="EON69441.1"/>
    </source>
</evidence>
<gene>
    <name evidence="1" type="ORF">W97_08701</name>
</gene>
<evidence type="ECO:0000313" key="2">
    <source>
        <dbReference type="Proteomes" id="UP000016924"/>
    </source>
</evidence>
<dbReference type="RefSeq" id="XP_007784758.1">
    <property type="nucleotide sequence ID" value="XM_007786568.1"/>
</dbReference>
<dbReference type="STRING" id="1168221.R7Z678"/>
<dbReference type="OrthoDB" id="3946381at2759"/>
<proteinExistence type="predicted"/>